<evidence type="ECO:0000259" key="5">
    <source>
        <dbReference type="PROSITE" id="PS50002"/>
    </source>
</evidence>
<dbReference type="PANTHER" id="PTHR47174:SF2">
    <property type="entry name" value="SH3 DOMAIN SIGNALLING PROTEIN (AFU_ORTHOLOGUE AFUA_5G07670)"/>
    <property type="match status" value="1"/>
</dbReference>
<feature type="domain" description="BAR" evidence="6">
    <location>
        <begin position="6"/>
        <end position="265"/>
    </location>
</feature>
<feature type="compositionally biased region" description="Polar residues" evidence="4">
    <location>
        <begin position="284"/>
        <end position="307"/>
    </location>
</feature>
<dbReference type="Gene3D" id="2.30.30.40">
    <property type="entry name" value="SH3 Domains"/>
    <property type="match status" value="1"/>
</dbReference>
<dbReference type="GO" id="GO:0008289">
    <property type="term" value="F:lipid binding"/>
    <property type="evidence" value="ECO:0007669"/>
    <property type="project" value="TreeGrafter"/>
</dbReference>
<dbReference type="GO" id="GO:0006897">
    <property type="term" value="P:endocytosis"/>
    <property type="evidence" value="ECO:0007669"/>
    <property type="project" value="InterPro"/>
</dbReference>
<dbReference type="Pfam" id="PF03114">
    <property type="entry name" value="BAR"/>
    <property type="match status" value="1"/>
</dbReference>
<evidence type="ECO:0000313" key="7">
    <source>
        <dbReference type="EMBL" id="CRG87179.1"/>
    </source>
</evidence>
<keyword evidence="3" id="KW-0175">Coiled coil</keyword>
<evidence type="ECO:0000256" key="3">
    <source>
        <dbReference type="SAM" id="Coils"/>
    </source>
</evidence>
<dbReference type="Proteomes" id="UP000054383">
    <property type="component" value="Unassembled WGS sequence"/>
</dbReference>
<dbReference type="EMBL" id="CVMT01000003">
    <property type="protein sequence ID" value="CRG87179.1"/>
    <property type="molecule type" value="Genomic_DNA"/>
</dbReference>
<dbReference type="InterPro" id="IPR001452">
    <property type="entry name" value="SH3_domain"/>
</dbReference>
<dbReference type="FunFam" id="2.30.30.40:FF:000100">
    <property type="entry name" value="SH3 domain-containing YSC84-like protein 1"/>
    <property type="match status" value="1"/>
</dbReference>
<dbReference type="Gene3D" id="1.20.1270.60">
    <property type="entry name" value="Arfaptin homology (AH) domain/BAR domain"/>
    <property type="match status" value="1"/>
</dbReference>
<name>A0A0U1LUW5_TALIS</name>
<dbReference type="PROSITE" id="PS51021">
    <property type="entry name" value="BAR"/>
    <property type="match status" value="1"/>
</dbReference>
<feature type="region of interest" description="Disordered" evidence="4">
    <location>
        <begin position="271"/>
        <end position="398"/>
    </location>
</feature>
<dbReference type="InterPro" id="IPR046982">
    <property type="entry name" value="BIN3/RVS161-like"/>
</dbReference>
<dbReference type="SUPFAM" id="SSF50044">
    <property type="entry name" value="SH3-domain"/>
    <property type="match status" value="1"/>
</dbReference>
<reference evidence="7 8" key="1">
    <citation type="submission" date="2015-04" db="EMBL/GenBank/DDBJ databases">
        <authorList>
            <person name="Syromyatnikov M.Y."/>
            <person name="Popov V.N."/>
        </authorList>
    </citation>
    <scope>NUCLEOTIDE SEQUENCE [LARGE SCALE GENOMIC DNA]</scope>
    <source>
        <strain evidence="7">WF-38-12</strain>
    </source>
</reference>
<dbReference type="GO" id="GO:0051666">
    <property type="term" value="P:actin cortical patch localization"/>
    <property type="evidence" value="ECO:0007669"/>
    <property type="project" value="InterPro"/>
</dbReference>
<evidence type="ECO:0000256" key="4">
    <source>
        <dbReference type="SAM" id="MobiDB-lite"/>
    </source>
</evidence>
<dbReference type="PANTHER" id="PTHR47174">
    <property type="entry name" value="BRIDGING INTEGRATOR 3"/>
    <property type="match status" value="1"/>
</dbReference>
<evidence type="ECO:0000256" key="2">
    <source>
        <dbReference type="PROSITE-ProRule" id="PRU00192"/>
    </source>
</evidence>
<dbReference type="SUPFAM" id="SSF103657">
    <property type="entry name" value="BAR/IMD domain-like"/>
    <property type="match status" value="1"/>
</dbReference>
<dbReference type="GO" id="GO:0043332">
    <property type="term" value="C:mating projection tip"/>
    <property type="evidence" value="ECO:0007669"/>
    <property type="project" value="TreeGrafter"/>
</dbReference>
<feature type="compositionally biased region" description="Polar residues" evidence="4">
    <location>
        <begin position="383"/>
        <end position="396"/>
    </location>
</feature>
<organism evidence="7 8">
    <name type="scientific">Talaromyces islandicus</name>
    <name type="common">Penicillium islandicum</name>
    <dbReference type="NCBI Taxonomy" id="28573"/>
    <lineage>
        <taxon>Eukaryota</taxon>
        <taxon>Fungi</taxon>
        <taxon>Dikarya</taxon>
        <taxon>Ascomycota</taxon>
        <taxon>Pezizomycotina</taxon>
        <taxon>Eurotiomycetes</taxon>
        <taxon>Eurotiomycetidae</taxon>
        <taxon>Eurotiales</taxon>
        <taxon>Trichocomaceae</taxon>
        <taxon>Talaromyces</taxon>
        <taxon>Talaromyces sect. Islandici</taxon>
    </lineage>
</organism>
<keyword evidence="8" id="KW-1185">Reference proteome</keyword>
<feature type="compositionally biased region" description="Polar residues" evidence="4">
    <location>
        <begin position="328"/>
        <end position="359"/>
    </location>
</feature>
<dbReference type="InterPro" id="IPR004148">
    <property type="entry name" value="BAR_dom"/>
</dbReference>
<feature type="domain" description="SH3" evidence="5">
    <location>
        <begin position="423"/>
        <end position="480"/>
    </location>
</feature>
<dbReference type="GO" id="GO:0097320">
    <property type="term" value="P:plasma membrane tubulation"/>
    <property type="evidence" value="ECO:0007669"/>
    <property type="project" value="TreeGrafter"/>
</dbReference>
<evidence type="ECO:0000313" key="8">
    <source>
        <dbReference type="Proteomes" id="UP000054383"/>
    </source>
</evidence>
<dbReference type="PROSITE" id="PS50002">
    <property type="entry name" value="SH3"/>
    <property type="match status" value="1"/>
</dbReference>
<dbReference type="InterPro" id="IPR027267">
    <property type="entry name" value="AH/BAR_dom_sf"/>
</dbReference>
<dbReference type="PRINTS" id="PR00452">
    <property type="entry name" value="SH3DOMAIN"/>
</dbReference>
<evidence type="ECO:0000259" key="6">
    <source>
        <dbReference type="PROSITE" id="PS51021"/>
    </source>
</evidence>
<dbReference type="SMART" id="SM00326">
    <property type="entry name" value="SH3"/>
    <property type="match status" value="1"/>
</dbReference>
<gene>
    <name evidence="7" type="ORF">PISL3812_04196</name>
</gene>
<dbReference type="AlphaFoldDB" id="A0A0U1LUW5"/>
<dbReference type="CDD" id="cd07599">
    <property type="entry name" value="BAR_Rvs167p"/>
    <property type="match status" value="1"/>
</dbReference>
<dbReference type="OMA" id="MLAHYYT"/>
<evidence type="ECO:0000256" key="1">
    <source>
        <dbReference type="ARBA" id="ARBA00022443"/>
    </source>
</evidence>
<proteinExistence type="predicted"/>
<dbReference type="InterPro" id="IPR036028">
    <property type="entry name" value="SH3-like_dom_sf"/>
</dbReference>
<dbReference type="GO" id="GO:0031097">
    <property type="term" value="C:medial cortex"/>
    <property type="evidence" value="ECO:0007669"/>
    <property type="project" value="TreeGrafter"/>
</dbReference>
<dbReference type="STRING" id="28573.A0A0U1LUW5"/>
<protein>
    <submittedName>
        <fullName evidence="7">Reduced viability upon starvation protein 167</fullName>
    </submittedName>
</protein>
<dbReference type="GO" id="GO:0030479">
    <property type="term" value="C:actin cortical patch"/>
    <property type="evidence" value="ECO:0007669"/>
    <property type="project" value="TreeGrafter"/>
</dbReference>
<feature type="coiled-coil region" evidence="3">
    <location>
        <begin position="164"/>
        <end position="191"/>
    </location>
</feature>
<sequence>MQSVHRQFGRLMKRSADESQVSVILKDFDEADKLLAKIIESTKAWRDAWVSILTYQGRLIHEFEEIYAPIIGSSEPSDRSSSPKLTPQNLLSRTNRLHEEYESLRIDLLDEVHAVDDRIINPAQKAKDAISPLKKTIKKREDKKLDFEHFQNRVDNSLKKSKRSDRDNAVLAKAESDLARAKEEYNGADEHLRQSLPPLISAIFSLLPYLLESQIQIQYTLLANYYTVLHTYSEQEQFPSPAPPMEQVIQTWKDQVSPIQQEAEAMACITSGKGIRTSEERRNGNNNTGIGSRRPSYNRQISATASPTRGLAPPAPNLDTKPRIGDYLSTSPSSHSNNYASRVRSTSPGASDYISNGSYPSPAVTPGRHTSPGPRGGGDYFSSRDQQPSSSNQTTPGVGIGTAVAAAAKKKPPPPPPRAASSTRAMYVTALYDFGGQGDGDLVFREGDRIRVIKKTESTDDWWEGELRGVKGSFPANYCR</sequence>
<dbReference type="GO" id="GO:1990528">
    <property type="term" value="C:Rvs161p-Rvs167p complex"/>
    <property type="evidence" value="ECO:0007669"/>
    <property type="project" value="TreeGrafter"/>
</dbReference>
<dbReference type="OrthoDB" id="10255128at2759"/>
<dbReference type="Pfam" id="PF14604">
    <property type="entry name" value="SH3_9"/>
    <property type="match status" value="1"/>
</dbReference>
<accession>A0A0U1LUW5</accession>
<keyword evidence="1 2" id="KW-0728">SH3 domain</keyword>